<dbReference type="InterPro" id="IPR008278">
    <property type="entry name" value="4-PPantetheinyl_Trfase_dom"/>
</dbReference>
<protein>
    <recommendedName>
        <fullName evidence="8">Holo-[acyl-carrier-protein] synthase</fullName>
        <shortName evidence="8">Holo-ACP synthase</shortName>
        <ecNumber evidence="8">2.7.8.7</ecNumber>
    </recommendedName>
    <alternativeName>
        <fullName evidence="8">4'-phosphopantetheinyl transferase AcpS</fullName>
    </alternativeName>
</protein>
<dbReference type="InterPro" id="IPR004568">
    <property type="entry name" value="Ppantetheine-prot_Trfase_dom"/>
</dbReference>
<evidence type="ECO:0000313" key="10">
    <source>
        <dbReference type="EMBL" id="MBK5897506.1"/>
    </source>
</evidence>
<organism evidence="10 11">
    <name type="scientific">Catonella massiliensis</name>
    <dbReference type="NCBI Taxonomy" id="2799636"/>
    <lineage>
        <taxon>Bacteria</taxon>
        <taxon>Bacillati</taxon>
        <taxon>Bacillota</taxon>
        <taxon>Clostridia</taxon>
        <taxon>Lachnospirales</taxon>
        <taxon>Lachnospiraceae</taxon>
        <taxon>Catonella</taxon>
    </lineage>
</organism>
<gene>
    <name evidence="8 10" type="primary">acpS</name>
    <name evidence="10" type="ORF">JJN12_06905</name>
</gene>
<sequence length="119" mass="13216">MIIGIGNDLIEKSRVKKACEKDAFLSYVFTEKERELIVNKPDRAAGNWAVKEAVAKAMGTGFLGFKIREIEVLRDELGKPYVNLYGNAKLKQEELGIKVFFVSISDTKEYVSAVAVAEG</sequence>
<evidence type="ECO:0000313" key="11">
    <source>
        <dbReference type="Proteomes" id="UP000604730"/>
    </source>
</evidence>
<comment type="function">
    <text evidence="8">Transfers the 4'-phosphopantetheine moiety from coenzyme A to a Ser of acyl-carrier-protein.</text>
</comment>
<reference evidence="10 11" key="1">
    <citation type="submission" date="2021-01" db="EMBL/GenBank/DDBJ databases">
        <title>Isolation and description of Catonella massiliensis sp. nov., a novel Catonella species, isolated from a stable periodontitis subject.</title>
        <authorList>
            <person name="Antezack A."/>
            <person name="Boxberger M."/>
            <person name="La Scola B."/>
            <person name="Monnet-Corti V."/>
        </authorList>
    </citation>
    <scope>NUCLEOTIDE SEQUENCE [LARGE SCALE GENOMIC DNA]</scope>
    <source>
        <strain evidence="10 11">Marseille-Q4567</strain>
    </source>
</reference>
<evidence type="ECO:0000256" key="2">
    <source>
        <dbReference type="ARBA" id="ARBA00022679"/>
    </source>
</evidence>
<dbReference type="RefSeq" id="WP_208428983.1">
    <property type="nucleotide sequence ID" value="NZ_JAEPRJ010000001.1"/>
</dbReference>
<name>A0ABS1J036_9FIRM</name>
<dbReference type="SUPFAM" id="SSF56214">
    <property type="entry name" value="4'-phosphopantetheinyl transferase"/>
    <property type="match status" value="1"/>
</dbReference>
<evidence type="ECO:0000256" key="7">
    <source>
        <dbReference type="ARBA" id="ARBA00023160"/>
    </source>
</evidence>
<evidence type="ECO:0000256" key="5">
    <source>
        <dbReference type="ARBA" id="ARBA00022842"/>
    </source>
</evidence>
<dbReference type="InterPro" id="IPR037143">
    <property type="entry name" value="4-PPantetheinyl_Trfase_dom_sf"/>
</dbReference>
<keyword evidence="8" id="KW-0963">Cytoplasm</keyword>
<evidence type="ECO:0000256" key="8">
    <source>
        <dbReference type="HAMAP-Rule" id="MF_00101"/>
    </source>
</evidence>
<keyword evidence="6 8" id="KW-0443">Lipid metabolism</keyword>
<evidence type="ECO:0000256" key="4">
    <source>
        <dbReference type="ARBA" id="ARBA00022832"/>
    </source>
</evidence>
<dbReference type="EC" id="2.7.8.7" evidence="8"/>
<comment type="similarity">
    <text evidence="8">Belongs to the P-Pant transferase superfamily. AcpS family.</text>
</comment>
<accession>A0ABS1J036</accession>
<comment type="catalytic activity">
    <reaction evidence="8">
        <text>apo-[ACP] + CoA = holo-[ACP] + adenosine 3',5'-bisphosphate + H(+)</text>
        <dbReference type="Rhea" id="RHEA:12068"/>
        <dbReference type="Rhea" id="RHEA-COMP:9685"/>
        <dbReference type="Rhea" id="RHEA-COMP:9690"/>
        <dbReference type="ChEBI" id="CHEBI:15378"/>
        <dbReference type="ChEBI" id="CHEBI:29999"/>
        <dbReference type="ChEBI" id="CHEBI:57287"/>
        <dbReference type="ChEBI" id="CHEBI:58343"/>
        <dbReference type="ChEBI" id="CHEBI:64479"/>
        <dbReference type="EC" id="2.7.8.7"/>
    </reaction>
</comment>
<keyword evidence="5 8" id="KW-0460">Magnesium</keyword>
<feature type="binding site" evidence="8">
    <location>
        <position position="8"/>
    </location>
    <ligand>
        <name>Mg(2+)</name>
        <dbReference type="ChEBI" id="CHEBI:18420"/>
    </ligand>
</feature>
<dbReference type="NCBIfam" id="TIGR00556">
    <property type="entry name" value="pantethn_trn"/>
    <property type="match status" value="1"/>
</dbReference>
<dbReference type="EMBL" id="JAEPRJ010000001">
    <property type="protein sequence ID" value="MBK5897506.1"/>
    <property type="molecule type" value="Genomic_DNA"/>
</dbReference>
<feature type="domain" description="4'-phosphopantetheinyl transferase" evidence="9">
    <location>
        <begin position="4"/>
        <end position="113"/>
    </location>
</feature>
<dbReference type="Gene3D" id="3.90.470.20">
    <property type="entry name" value="4'-phosphopantetheinyl transferase domain"/>
    <property type="match status" value="1"/>
</dbReference>
<dbReference type="Proteomes" id="UP000604730">
    <property type="component" value="Unassembled WGS sequence"/>
</dbReference>
<keyword evidence="1 8" id="KW-0444">Lipid biosynthesis</keyword>
<proteinExistence type="inferred from homology"/>
<keyword evidence="11" id="KW-1185">Reference proteome</keyword>
<dbReference type="InterPro" id="IPR002582">
    <property type="entry name" value="ACPS"/>
</dbReference>
<comment type="caution">
    <text evidence="10">The sequence shown here is derived from an EMBL/GenBank/DDBJ whole genome shotgun (WGS) entry which is preliminary data.</text>
</comment>
<evidence type="ECO:0000259" key="9">
    <source>
        <dbReference type="Pfam" id="PF01648"/>
    </source>
</evidence>
<keyword evidence="2 8" id="KW-0808">Transferase</keyword>
<keyword evidence="3 8" id="KW-0479">Metal-binding</keyword>
<dbReference type="HAMAP" id="MF_00101">
    <property type="entry name" value="AcpS"/>
    <property type="match status" value="1"/>
</dbReference>
<dbReference type="GO" id="GO:0008897">
    <property type="term" value="F:holo-[acyl-carrier-protein] synthase activity"/>
    <property type="evidence" value="ECO:0007669"/>
    <property type="project" value="UniProtKB-EC"/>
</dbReference>
<evidence type="ECO:0000256" key="3">
    <source>
        <dbReference type="ARBA" id="ARBA00022723"/>
    </source>
</evidence>
<comment type="cofactor">
    <cofactor evidence="8">
        <name>Mg(2+)</name>
        <dbReference type="ChEBI" id="CHEBI:18420"/>
    </cofactor>
</comment>
<evidence type="ECO:0000256" key="1">
    <source>
        <dbReference type="ARBA" id="ARBA00022516"/>
    </source>
</evidence>
<dbReference type="Pfam" id="PF01648">
    <property type="entry name" value="ACPS"/>
    <property type="match status" value="1"/>
</dbReference>
<keyword evidence="4 8" id="KW-0276">Fatty acid metabolism</keyword>
<feature type="binding site" evidence="8">
    <location>
        <position position="52"/>
    </location>
    <ligand>
        <name>Mg(2+)</name>
        <dbReference type="ChEBI" id="CHEBI:18420"/>
    </ligand>
</feature>
<keyword evidence="7 8" id="KW-0275">Fatty acid biosynthesis</keyword>
<comment type="subcellular location">
    <subcellularLocation>
        <location evidence="8">Cytoplasm</location>
    </subcellularLocation>
</comment>
<evidence type="ECO:0000256" key="6">
    <source>
        <dbReference type="ARBA" id="ARBA00023098"/>
    </source>
</evidence>
<dbReference type="NCBIfam" id="TIGR00516">
    <property type="entry name" value="acpS"/>
    <property type="match status" value="1"/>
</dbReference>